<proteinExistence type="predicted"/>
<organism evidence="2 3">
    <name type="scientific">Nocardiopsis alba (strain ATCC BAA-2165 / BE74)</name>
    <dbReference type="NCBI Taxonomy" id="1205910"/>
    <lineage>
        <taxon>Bacteria</taxon>
        <taxon>Bacillati</taxon>
        <taxon>Actinomycetota</taxon>
        <taxon>Actinomycetes</taxon>
        <taxon>Streptosporangiales</taxon>
        <taxon>Nocardiopsidaceae</taxon>
        <taxon>Nocardiopsis</taxon>
    </lineage>
</organism>
<evidence type="ECO:0000313" key="2">
    <source>
        <dbReference type="EMBL" id="AFR05926.1"/>
    </source>
</evidence>
<gene>
    <name evidence="2" type="ordered locus">B005_2973</name>
</gene>
<dbReference type="Proteomes" id="UP000003779">
    <property type="component" value="Chromosome"/>
</dbReference>
<sequence length="41" mass="4530">MPRHLVGNPHHEGGFGRSTSPWGGESITRISLSQVIGVYRR</sequence>
<accession>J7KZG5</accession>
<evidence type="ECO:0000256" key="1">
    <source>
        <dbReference type="SAM" id="MobiDB-lite"/>
    </source>
</evidence>
<dbReference type="EMBL" id="CP003788">
    <property type="protein sequence ID" value="AFR05926.1"/>
    <property type="molecule type" value="Genomic_DNA"/>
</dbReference>
<dbReference type="AlphaFoldDB" id="J7KZG5"/>
<reference evidence="3" key="2">
    <citation type="submission" date="2012-08" db="EMBL/GenBank/DDBJ databases">
        <title>Whole-genome sequence of Nocardiopsis alba strain ATCC BAA-2165 associated with honeybees.</title>
        <authorList>
            <person name="Qiao J."/>
            <person name="Chen L."/>
            <person name="Li Y."/>
            <person name="Wang J."/>
            <person name="Zhang W."/>
            <person name="Chen S."/>
        </authorList>
    </citation>
    <scope>NUCLEOTIDE SEQUENCE [LARGE SCALE GENOMIC DNA]</scope>
    <source>
        <strain evidence="3">ATCC BAA-2165 / BE74</strain>
    </source>
</reference>
<dbReference type="KEGG" id="nal:B005_2973"/>
<dbReference type="STRING" id="1205910.B005_2973"/>
<protein>
    <submittedName>
        <fullName evidence="2">Uncharacterized protein</fullName>
    </submittedName>
</protein>
<feature type="region of interest" description="Disordered" evidence="1">
    <location>
        <begin position="1"/>
        <end position="24"/>
    </location>
</feature>
<reference evidence="2 3" key="1">
    <citation type="journal article" date="2012" name="J. Bacteriol.">
        <title>Whole-Genome Sequence of Nocardiopsis alba Strain ATCC BAA-2165, Associated with Honeybees.</title>
        <authorList>
            <person name="Qiao J."/>
            <person name="Chen L."/>
            <person name="Li Y."/>
            <person name="Wang J."/>
            <person name="Zhang W."/>
            <person name="Chen S."/>
        </authorList>
    </citation>
    <scope>NUCLEOTIDE SEQUENCE [LARGE SCALE GENOMIC DNA]</scope>
    <source>
        <strain evidence="3">ATCC BAA-2165 / BE74</strain>
    </source>
</reference>
<evidence type="ECO:0000313" key="3">
    <source>
        <dbReference type="Proteomes" id="UP000003779"/>
    </source>
</evidence>
<dbReference type="HOGENOM" id="CLU_3273450_0_0_11"/>
<name>J7KZG5_NOCAA</name>